<dbReference type="PROSITE" id="PS51197">
    <property type="entry name" value="HTH_RRF2_2"/>
    <property type="match status" value="1"/>
</dbReference>
<dbReference type="InterPro" id="IPR036390">
    <property type="entry name" value="WH_DNA-bd_sf"/>
</dbReference>
<evidence type="ECO:0000256" key="1">
    <source>
        <dbReference type="ARBA" id="ARBA00023125"/>
    </source>
</evidence>
<dbReference type="AlphaFoldDB" id="A0A0F3N622"/>
<dbReference type="InterPro" id="IPR000944">
    <property type="entry name" value="Tscrpt_reg_Rrf2"/>
</dbReference>
<dbReference type="GO" id="GO:0005829">
    <property type="term" value="C:cytosol"/>
    <property type="evidence" value="ECO:0007669"/>
    <property type="project" value="TreeGrafter"/>
</dbReference>
<gene>
    <name evidence="2" type="primary">nsrR</name>
    <name evidence="2" type="ORF">APHACPA_1379</name>
</gene>
<dbReference type="SUPFAM" id="SSF46785">
    <property type="entry name" value="Winged helix' DNA-binding domain"/>
    <property type="match status" value="1"/>
</dbReference>
<accession>A0A0F3N622</accession>
<organism evidence="2 3">
    <name type="scientific">Rickettsia amblyommatis str. Ac/Pa</name>
    <dbReference type="NCBI Taxonomy" id="1359164"/>
    <lineage>
        <taxon>Bacteria</taxon>
        <taxon>Pseudomonadati</taxon>
        <taxon>Pseudomonadota</taxon>
        <taxon>Alphaproteobacteria</taxon>
        <taxon>Rickettsiales</taxon>
        <taxon>Rickettsiaceae</taxon>
        <taxon>Rickettsieae</taxon>
        <taxon>Rickettsia</taxon>
        <taxon>spotted fever group</taxon>
    </lineage>
</organism>
<dbReference type="GO" id="GO:0003677">
    <property type="term" value="F:DNA binding"/>
    <property type="evidence" value="ECO:0007669"/>
    <property type="project" value="UniProtKB-KW"/>
</dbReference>
<keyword evidence="3" id="KW-1185">Reference proteome</keyword>
<sequence>MQLTSFTDYGLRSLIYLASKPERICSVKEISEYYNNISLNHLIKVIHRLAQLGYINSSKGKGGGIKLAFSPSSMKLGDIIEKLEPNMDIVECFNKNTNSCRITNSCQFKHFIKEASEAFIKTLNNYTLEDAMITKTIQIKDKL</sequence>
<proteinExistence type="predicted"/>
<protein>
    <submittedName>
        <fullName evidence="2">HTH-type transcriptional repressor nsrR</fullName>
    </submittedName>
</protein>
<dbReference type="PANTHER" id="PTHR33221:SF4">
    <property type="entry name" value="HTH-TYPE TRANSCRIPTIONAL REPRESSOR NSRR"/>
    <property type="match status" value="1"/>
</dbReference>
<evidence type="ECO:0000313" key="2">
    <source>
        <dbReference type="EMBL" id="KJV62354.1"/>
    </source>
</evidence>
<dbReference type="EMBL" id="LANR01000001">
    <property type="protein sequence ID" value="KJV62354.1"/>
    <property type="molecule type" value="Genomic_DNA"/>
</dbReference>
<dbReference type="PANTHER" id="PTHR33221">
    <property type="entry name" value="WINGED HELIX-TURN-HELIX TRANSCRIPTIONAL REGULATOR, RRF2 FAMILY"/>
    <property type="match status" value="1"/>
</dbReference>
<dbReference type="Gene3D" id="1.10.10.10">
    <property type="entry name" value="Winged helix-like DNA-binding domain superfamily/Winged helix DNA-binding domain"/>
    <property type="match status" value="1"/>
</dbReference>
<keyword evidence="1" id="KW-0238">DNA-binding</keyword>
<comment type="caution">
    <text evidence="2">The sequence shown here is derived from an EMBL/GenBank/DDBJ whole genome shotgun (WGS) entry which is preliminary data.</text>
</comment>
<dbReference type="PATRIC" id="fig|1359164.3.peg.1365"/>
<dbReference type="InterPro" id="IPR036388">
    <property type="entry name" value="WH-like_DNA-bd_sf"/>
</dbReference>
<dbReference type="Proteomes" id="UP000033556">
    <property type="component" value="Unassembled WGS sequence"/>
</dbReference>
<name>A0A0F3N622_RICAM</name>
<dbReference type="GO" id="GO:0003700">
    <property type="term" value="F:DNA-binding transcription factor activity"/>
    <property type="evidence" value="ECO:0007669"/>
    <property type="project" value="TreeGrafter"/>
</dbReference>
<dbReference type="RefSeq" id="WP_014392395.1">
    <property type="nucleotide sequence ID" value="NZ_LANR01000001.1"/>
</dbReference>
<dbReference type="PROSITE" id="PS01332">
    <property type="entry name" value="HTH_RRF2_1"/>
    <property type="match status" value="1"/>
</dbReference>
<evidence type="ECO:0000313" key="3">
    <source>
        <dbReference type="Proteomes" id="UP000033556"/>
    </source>
</evidence>
<reference evidence="2 3" key="1">
    <citation type="submission" date="2015-01" db="EMBL/GenBank/DDBJ databases">
        <title>Genome Sequencing of Rickettsiales.</title>
        <authorList>
            <person name="Daugherty S.C."/>
            <person name="Su Q."/>
            <person name="Abolude K."/>
            <person name="Beier-Sexton M."/>
            <person name="Carlyon J.A."/>
            <person name="Carter R."/>
            <person name="Day N.P."/>
            <person name="Dumler S.J."/>
            <person name="Dyachenko V."/>
            <person name="Godinez A."/>
            <person name="Kurtti T.J."/>
            <person name="Lichay M."/>
            <person name="Mullins K.E."/>
            <person name="Ott S."/>
            <person name="Pappas-Brown V."/>
            <person name="Paris D.H."/>
            <person name="Patel P."/>
            <person name="Richards A.L."/>
            <person name="Sadzewicz L."/>
            <person name="Sears K."/>
            <person name="Seidman D."/>
            <person name="Sengamalay N."/>
            <person name="Stenos J."/>
            <person name="Tallon L.J."/>
            <person name="Vincent G."/>
            <person name="Fraser C.M."/>
            <person name="Munderloh U."/>
            <person name="Dunning-Hotopp J.C."/>
        </authorList>
    </citation>
    <scope>NUCLEOTIDE SEQUENCE [LARGE SCALE GENOMIC DNA]</scope>
    <source>
        <strain evidence="2 3">Ac/Pa</strain>
    </source>
</reference>
<dbReference type="NCBIfam" id="TIGR00738">
    <property type="entry name" value="rrf2_super"/>
    <property type="match status" value="1"/>
</dbReference>
<dbReference type="InterPro" id="IPR030489">
    <property type="entry name" value="TR_Rrf2-type_CS"/>
</dbReference>
<dbReference type="Pfam" id="PF02082">
    <property type="entry name" value="Rrf2"/>
    <property type="match status" value="1"/>
</dbReference>